<comment type="caution">
    <text evidence="1">The sequence shown here is derived from an EMBL/GenBank/DDBJ whole genome shotgun (WGS) entry which is preliminary data.</text>
</comment>
<keyword evidence="2" id="KW-1185">Reference proteome</keyword>
<dbReference type="EMBL" id="JAHRIQ010069602">
    <property type="protein sequence ID" value="MEQ2242939.1"/>
    <property type="molecule type" value="Genomic_DNA"/>
</dbReference>
<sequence length="112" mass="12519">MEISIFWRTQQGCSTRTNLRAGRLEISLGLHTRMHKRLNMSVNSPMWDPASVLNTPSRSSQLAYLFSTALSVCFFNLCVYTPRSKPVSVAPNGAIITKGKKFILLMKASPRS</sequence>
<gene>
    <name evidence="1" type="ORF">ILYODFUR_001967</name>
</gene>
<name>A0ABV0UDX6_9TELE</name>
<reference evidence="1 2" key="1">
    <citation type="submission" date="2021-06" db="EMBL/GenBank/DDBJ databases">
        <authorList>
            <person name="Palmer J.M."/>
        </authorList>
    </citation>
    <scope>NUCLEOTIDE SEQUENCE [LARGE SCALE GENOMIC DNA]</scope>
    <source>
        <strain evidence="2">if_2019</strain>
        <tissue evidence="1">Muscle</tissue>
    </source>
</reference>
<proteinExistence type="predicted"/>
<protein>
    <submittedName>
        <fullName evidence="1">Uncharacterized protein</fullName>
    </submittedName>
</protein>
<evidence type="ECO:0000313" key="1">
    <source>
        <dbReference type="EMBL" id="MEQ2242939.1"/>
    </source>
</evidence>
<evidence type="ECO:0000313" key="2">
    <source>
        <dbReference type="Proteomes" id="UP001482620"/>
    </source>
</evidence>
<accession>A0ABV0UDX6</accession>
<organism evidence="1 2">
    <name type="scientific">Ilyodon furcidens</name>
    <name type="common">goldbreast splitfin</name>
    <dbReference type="NCBI Taxonomy" id="33524"/>
    <lineage>
        <taxon>Eukaryota</taxon>
        <taxon>Metazoa</taxon>
        <taxon>Chordata</taxon>
        <taxon>Craniata</taxon>
        <taxon>Vertebrata</taxon>
        <taxon>Euteleostomi</taxon>
        <taxon>Actinopterygii</taxon>
        <taxon>Neopterygii</taxon>
        <taxon>Teleostei</taxon>
        <taxon>Neoteleostei</taxon>
        <taxon>Acanthomorphata</taxon>
        <taxon>Ovalentaria</taxon>
        <taxon>Atherinomorphae</taxon>
        <taxon>Cyprinodontiformes</taxon>
        <taxon>Goodeidae</taxon>
        <taxon>Ilyodon</taxon>
    </lineage>
</organism>
<dbReference type="Proteomes" id="UP001482620">
    <property type="component" value="Unassembled WGS sequence"/>
</dbReference>